<protein>
    <submittedName>
        <fullName evidence="1">Uncharacterized protein</fullName>
    </submittedName>
</protein>
<organism evidence="1 2">
    <name type="scientific">Arcobacter nitrofigilis (strain ATCC 33309 / DSM 7299 / CCUG 15893 / LMG 7604 / NCTC 12251 / CI)</name>
    <name type="common">Campylobacter nitrofigilis</name>
    <dbReference type="NCBI Taxonomy" id="572480"/>
    <lineage>
        <taxon>Bacteria</taxon>
        <taxon>Pseudomonadati</taxon>
        <taxon>Campylobacterota</taxon>
        <taxon>Epsilonproteobacteria</taxon>
        <taxon>Campylobacterales</taxon>
        <taxon>Arcobacteraceae</taxon>
        <taxon>Arcobacter</taxon>
    </lineage>
</organism>
<dbReference type="HOGENOM" id="CLU_084218_0_0_7"/>
<name>D5V7Q4_ARCNC</name>
<dbReference type="OrthoDB" id="5342741at2"/>
<dbReference type="AlphaFoldDB" id="D5V7Q4"/>
<dbReference type="RefSeq" id="WP_013136819.1">
    <property type="nucleotide sequence ID" value="NC_014166.1"/>
</dbReference>
<dbReference type="EMBL" id="CP001999">
    <property type="protein sequence ID" value="ADG94674.1"/>
    <property type="molecule type" value="Genomic_DNA"/>
</dbReference>
<proteinExistence type="predicted"/>
<dbReference type="STRING" id="572480.Arnit_3026"/>
<keyword evidence="2" id="KW-1185">Reference proteome</keyword>
<dbReference type="KEGG" id="ant:Arnit_3026"/>
<dbReference type="Proteomes" id="UP000000939">
    <property type="component" value="Chromosome"/>
</dbReference>
<reference evidence="1 2" key="1">
    <citation type="journal article" date="2010" name="Stand. Genomic Sci.">
        <title>Complete genome sequence of Arcobacter nitrofigilis type strain (CI).</title>
        <authorList>
            <person name="Pati A."/>
            <person name="Gronow S."/>
            <person name="Lapidus A."/>
            <person name="Copeland A."/>
            <person name="Glavina Del Rio T."/>
            <person name="Nolan M."/>
            <person name="Lucas S."/>
            <person name="Tice H."/>
            <person name="Cheng J.F."/>
            <person name="Han C."/>
            <person name="Chertkov O."/>
            <person name="Bruce D."/>
            <person name="Tapia R."/>
            <person name="Goodwin L."/>
            <person name="Pitluck S."/>
            <person name="Liolios K."/>
            <person name="Ivanova N."/>
            <person name="Mavromatis K."/>
            <person name="Chen A."/>
            <person name="Palaniappan K."/>
            <person name="Land M."/>
            <person name="Hauser L."/>
            <person name="Chang Y.J."/>
            <person name="Jeffries C.D."/>
            <person name="Detter J.C."/>
            <person name="Rohde M."/>
            <person name="Goker M."/>
            <person name="Bristow J."/>
            <person name="Eisen J.A."/>
            <person name="Markowitz V."/>
            <person name="Hugenholtz P."/>
            <person name="Klenk H.P."/>
            <person name="Kyrpides N.C."/>
        </authorList>
    </citation>
    <scope>NUCLEOTIDE SEQUENCE [LARGE SCALE GENOMIC DNA]</scope>
    <source>
        <strain evidence="2">ATCC 33309 / DSM 7299 / CCUG 15893 / LMG 7604 / NCTC 12251 / CI</strain>
    </source>
</reference>
<evidence type="ECO:0000313" key="2">
    <source>
        <dbReference type="Proteomes" id="UP000000939"/>
    </source>
</evidence>
<evidence type="ECO:0000313" key="1">
    <source>
        <dbReference type="EMBL" id="ADG94674.1"/>
    </source>
</evidence>
<dbReference type="eggNOG" id="ENOG5030TKN">
    <property type="taxonomic scope" value="Bacteria"/>
</dbReference>
<sequence length="281" mass="32210">MKIYIYAKSGHAIGLEATRTCSAIASKLKEYDPILCTCDFRAGAYAKEELGIKKYVSVDLLTNLPNIMQRGDILIFDSDETTDVMEKHMKDFCSLLYKVGEDTPHYVVDNNLFKKNLNPKFGKTLFFGDDDYNNLLLELTKNSSKKQINLLLGHYFFLGNETKLAPYFETLFTDEDYVNTISNSEFLLTTSIQSCMESIACGNKPVLLFRKDKSYNLKFIENLNLPTINYNENLDKIVIEFEDIISSYPNLNDIKIFDFKPLVSQIRKKTSSYNNLNSSNI</sequence>
<gene>
    <name evidence="1" type="ordered locus">Arnit_3026</name>
</gene>
<accession>D5V7Q4</accession>